<proteinExistence type="predicted"/>
<evidence type="ECO:0000256" key="1">
    <source>
        <dbReference type="SAM" id="Coils"/>
    </source>
</evidence>
<reference evidence="3" key="2">
    <citation type="submission" date="2022-06" db="UniProtKB">
        <authorList>
            <consortium name="EnsemblMetazoa"/>
        </authorList>
    </citation>
    <scope>IDENTIFICATION</scope>
    <source>
        <strain evidence="3">PS312</strain>
    </source>
</reference>
<evidence type="ECO:0000256" key="2">
    <source>
        <dbReference type="SAM" id="MobiDB-lite"/>
    </source>
</evidence>
<dbReference type="Proteomes" id="UP000005239">
    <property type="component" value="Unassembled WGS sequence"/>
</dbReference>
<feature type="compositionally biased region" description="Basic and acidic residues" evidence="2">
    <location>
        <begin position="1278"/>
        <end position="1292"/>
    </location>
</feature>
<evidence type="ECO:0000313" key="4">
    <source>
        <dbReference type="Proteomes" id="UP000005239"/>
    </source>
</evidence>
<dbReference type="OrthoDB" id="128412at2759"/>
<feature type="compositionally biased region" description="Low complexity" evidence="2">
    <location>
        <begin position="1304"/>
        <end position="1323"/>
    </location>
</feature>
<feature type="coiled-coil region" evidence="1">
    <location>
        <begin position="221"/>
        <end position="286"/>
    </location>
</feature>
<name>A0A2A6C4F1_PRIPA</name>
<dbReference type="EnsemblMetazoa" id="PPA40386.1">
    <property type="protein sequence ID" value="PPA40386.1"/>
    <property type="gene ID" value="WBGene00278755"/>
</dbReference>
<feature type="region of interest" description="Disordered" evidence="2">
    <location>
        <begin position="1278"/>
        <end position="1325"/>
    </location>
</feature>
<accession>A0A2A6C4F1</accession>
<gene>
    <name evidence="3" type="primary">WBGene00278755</name>
</gene>
<evidence type="ECO:0000313" key="3">
    <source>
        <dbReference type="EnsemblMetazoa" id="PPA40386.1"/>
    </source>
</evidence>
<organism evidence="3 4">
    <name type="scientific">Pristionchus pacificus</name>
    <name type="common">Parasitic nematode worm</name>
    <dbReference type="NCBI Taxonomy" id="54126"/>
    <lineage>
        <taxon>Eukaryota</taxon>
        <taxon>Metazoa</taxon>
        <taxon>Ecdysozoa</taxon>
        <taxon>Nematoda</taxon>
        <taxon>Chromadorea</taxon>
        <taxon>Rhabditida</taxon>
        <taxon>Rhabditina</taxon>
        <taxon>Diplogasteromorpha</taxon>
        <taxon>Diplogasteroidea</taxon>
        <taxon>Neodiplogasteridae</taxon>
        <taxon>Pristionchus</taxon>
    </lineage>
</organism>
<accession>A0A8R1Z1A4</accession>
<protein>
    <submittedName>
        <fullName evidence="3">Uncharacterized protein</fullName>
    </submittedName>
</protein>
<reference evidence="4" key="1">
    <citation type="journal article" date="2008" name="Nat. Genet.">
        <title>The Pristionchus pacificus genome provides a unique perspective on nematode lifestyle and parasitism.</title>
        <authorList>
            <person name="Dieterich C."/>
            <person name="Clifton S.W."/>
            <person name="Schuster L.N."/>
            <person name="Chinwalla A."/>
            <person name="Delehaunty K."/>
            <person name="Dinkelacker I."/>
            <person name="Fulton L."/>
            <person name="Fulton R."/>
            <person name="Godfrey J."/>
            <person name="Minx P."/>
            <person name="Mitreva M."/>
            <person name="Roeseler W."/>
            <person name="Tian H."/>
            <person name="Witte H."/>
            <person name="Yang S.P."/>
            <person name="Wilson R.K."/>
            <person name="Sommer R.J."/>
        </authorList>
    </citation>
    <scope>NUCLEOTIDE SEQUENCE [LARGE SCALE GENOMIC DNA]</scope>
    <source>
        <strain evidence="4">PS312</strain>
    </source>
</reference>
<keyword evidence="1" id="KW-0175">Coiled coil</keyword>
<feature type="coiled-coil region" evidence="1">
    <location>
        <begin position="848"/>
        <end position="875"/>
    </location>
</feature>
<keyword evidence="4" id="KW-1185">Reference proteome</keyword>
<sequence length="1350" mass="154402">MSDIFPMDTSNPAETMPDKVHRIKMTLAIMRDDVNTAVSKRVTGGRSAVNEINNHIDKANLAVMETLEEIERRGTNDLGLELLRLKRKASEVLGTVGEDGEEGIKLEEMIDLYAEKVMKIEELSAYWAEVRGRISEGEEMKDDDILERLRIRLKEREDLQILCETLLTSVQMPSISEIGTEWWRRVEQMRKIEGTLKEAIGDEKENEGSLQDIAERRMRKIREQNQLIQSMISEREELRLKIVESETRLKEAGKQADELLIENDRLKEKEETYNIAMSRIEEERRTDVAKWKDGENKAVGKSIADEIQSLRGTGNCSSKWLISSEEETLRKMITKVIKEEEIERGEYEGGRSSENRGMRLPPMKLYSGRREEFDDFRMGFEIRYGKEGTRVAVAMLREVLTGKALNEYRNIPEKLKSESVKVCLDYLEKKLSEDNPFYEIELDRKLKEQRVAGRPVAIVLQELDKWVDRLHKEKEKRDEVKVRQLMTLYANSSHYMTMCQIFEEKKKGGYESMRDHLVRMEFIAKQVRENTGGRWKHDNGGVNDRSSITCFICNVNNVNMRENGMKERDEDMFQGGNKFVKKIDPVEGLIGGVRMKAVLDTGAEVSLISLDRVREIKGVVLEEYGSDGVRGALGDPIEIVILQMGRRAEVGFLVSREKLGKEDQVLLGNAALHDLGIGLVELPNTSVEGRMEEKGEKATVKKELVLGPREMGSVLVRANKEKAREGAGVRILWSERDEIVDGIMMVEKETKNLYVPVVNVTDKVIVLREDEVVGEWIEMEEENEEGGDKMVNNVHFAWNDQKNDSEKEGQGERWDKIRDILEKNRGGVLSDALGKVIKKYEKVFARREEEREKRIKEEEDRKMRVKTEWKEEQNKERWAKELVDKIEKGKRTEGEEFLDCAVKEGLLYIIGEDHRERLYVPEGIREKLVKDVHENPLVGHVGARRLVDSRPSVMSEEQSDLPGPLNVDADKLEVTYIRRGPNHPSHPSQAAQTVLRPWLSYPGPMTRLPLGRLSAPLKIVTWIRVTSKRIACCLCGVLLFAFGVYGGIFYYFFSSSSSYTITTYAPRAPIAPMAPAAPASHMEPPRPTGPVDPICHPSNIPDTFYNQSWTLLPALLRFNVDLMTQFKNRMEDGVWDRENPTKLPVGGEDAYKKYSIEYALALARDTNVTYEELNGYWGKEYNKVKYSIRKVNDPLPRVALDCDQAVYTDSSTDVDRARSSVQKGSFTTLSKSIHRYLVGGTSMSRASLRSCIRRVQVSHTRGRESYCWARKSTTECEGTLRDSGTQRKEPKRAWWSPKKKSSPKLDSSPMKVDSSPLDVDSSPAKYENYTPTGEYREAISPVVCVLKVML</sequence>